<organism evidence="1">
    <name type="scientific">uncultured Caudovirales phage</name>
    <dbReference type="NCBI Taxonomy" id="2100421"/>
    <lineage>
        <taxon>Viruses</taxon>
        <taxon>Duplodnaviria</taxon>
        <taxon>Heunggongvirae</taxon>
        <taxon>Uroviricota</taxon>
        <taxon>Caudoviricetes</taxon>
        <taxon>Peduoviridae</taxon>
        <taxon>Maltschvirus</taxon>
        <taxon>Maltschvirus maltsch</taxon>
    </lineage>
</organism>
<evidence type="ECO:0000313" key="1">
    <source>
        <dbReference type="EMBL" id="CAB4121244.1"/>
    </source>
</evidence>
<dbReference type="GO" id="GO:0003677">
    <property type="term" value="F:DNA binding"/>
    <property type="evidence" value="ECO:0007669"/>
    <property type="project" value="UniProtKB-KW"/>
</dbReference>
<gene>
    <name evidence="1" type="ORF">UFOVP6_51</name>
</gene>
<name>A0A6J5KGX7_9CAUD</name>
<accession>A0A6J5KGX7</accession>
<reference evidence="1" key="1">
    <citation type="submission" date="2020-04" db="EMBL/GenBank/DDBJ databases">
        <authorList>
            <person name="Chiriac C."/>
            <person name="Salcher M."/>
            <person name="Ghai R."/>
            <person name="Kavagutti S V."/>
        </authorList>
    </citation>
    <scope>NUCLEOTIDE SEQUENCE</scope>
</reference>
<dbReference type="EMBL" id="LR796143">
    <property type="protein sequence ID" value="CAB4121244.1"/>
    <property type="molecule type" value="Genomic_DNA"/>
</dbReference>
<sequence>MRVRIRGVVYESEQDAADAFGVQRAHIVSMISRCREDFIGMGTGRHQRVSGKGKAICVGGVTYGSLREASAALGLRKNRLAEIVAKQKPGELEAVIKRLKERGTTRVSTAVTVQGITYESLRAAAAAFNVHVETIRRRLSNGTADTLEATPRENWRGRPRAVVLGGVSFASAKQATEALGFKHNYISYALGRFKNNPTVQAKVAAAVRAYAAKQGVPE</sequence>
<protein>
    <submittedName>
        <fullName evidence="1">Nuclease-associated modular DNA-binding 1</fullName>
    </submittedName>
</protein>
<proteinExistence type="predicted"/>
<keyword evidence="1" id="KW-0238">DNA-binding</keyword>